<dbReference type="PROSITE" id="PS00893">
    <property type="entry name" value="NUDIX_BOX"/>
    <property type="match status" value="1"/>
</dbReference>
<dbReference type="PANTHER" id="PTHR21340">
    <property type="entry name" value="DIADENOSINE 5,5-P1,P4-TETRAPHOSPHATE PYROPHOSPHOHYDROLASE MUTT"/>
    <property type="match status" value="1"/>
</dbReference>
<accession>A0AA39FFR2</accession>
<dbReference type="PROSITE" id="PS51462">
    <property type="entry name" value="NUDIX"/>
    <property type="match status" value="1"/>
</dbReference>
<comment type="caution">
    <text evidence="7">The sequence shown here is derived from an EMBL/GenBank/DDBJ whole genome shotgun (WGS) entry which is preliminary data.</text>
</comment>
<dbReference type="InterPro" id="IPR000086">
    <property type="entry name" value="NUDIX_hydrolase_dom"/>
</dbReference>
<evidence type="ECO:0000313" key="7">
    <source>
        <dbReference type="EMBL" id="KAK0168529.1"/>
    </source>
</evidence>
<feature type="domain" description="Nudix hydrolase" evidence="6">
    <location>
        <begin position="1"/>
        <end position="133"/>
    </location>
</feature>
<dbReference type="GO" id="GO:0006754">
    <property type="term" value="P:ATP biosynthetic process"/>
    <property type="evidence" value="ECO:0007669"/>
    <property type="project" value="TreeGrafter"/>
</dbReference>
<reference evidence="7" key="2">
    <citation type="submission" date="2023-03" db="EMBL/GenBank/DDBJ databases">
        <authorList>
            <person name="Inwood S.N."/>
            <person name="Skelly J.G."/>
            <person name="Guhlin J."/>
            <person name="Harrop T.W.R."/>
            <person name="Goldson S.G."/>
            <person name="Dearden P.K."/>
        </authorList>
    </citation>
    <scope>NUCLEOTIDE SEQUENCE</scope>
    <source>
        <strain evidence="7">Lincoln</strain>
        <tissue evidence="7">Whole body</tissue>
    </source>
</reference>
<dbReference type="PRINTS" id="PR01405">
    <property type="entry name" value="TETRPHPHTASE"/>
</dbReference>
<dbReference type="InterPro" id="IPR051325">
    <property type="entry name" value="Nudix_hydrolase_domain"/>
</dbReference>
<keyword evidence="4" id="KW-0378">Hydrolase</keyword>
<dbReference type="Gene3D" id="3.90.79.10">
    <property type="entry name" value="Nucleoside Triphosphate Pyrophosphohydrolase"/>
    <property type="match status" value="1"/>
</dbReference>
<comment type="similarity">
    <text evidence="1">Belongs to the Nudix hydrolase family.</text>
</comment>
<proteinExistence type="inferred from homology"/>
<sequence>MGKRACGFVIFRRFKGPIEYLLLQTSYGQHHWTPPKGHVDEGENDMQTAIRETEEESGLKQDDLKIYHDVKQELNYNVNNEPKTVIYWLAELIKEDRDAKLSDEHQDFAWLTLDNACKYANYRDLQQALTKFNNYIKENLL</sequence>
<evidence type="ECO:0000259" key="6">
    <source>
        <dbReference type="PROSITE" id="PS51462"/>
    </source>
</evidence>
<dbReference type="Proteomes" id="UP001168972">
    <property type="component" value="Unassembled WGS sequence"/>
</dbReference>
<dbReference type="CDD" id="cd03428">
    <property type="entry name" value="NUDIX_Ap4A_Nudt2"/>
    <property type="match status" value="1"/>
</dbReference>
<name>A0AA39FFR2_MICHY</name>
<evidence type="ECO:0000313" key="8">
    <source>
        <dbReference type="Proteomes" id="UP001168972"/>
    </source>
</evidence>
<reference evidence="7" key="1">
    <citation type="journal article" date="2023" name="bioRxiv">
        <title>Scaffold-level genome assemblies of two parasitoid biocontrol wasps reveal the parthenogenesis mechanism and an associated novel virus.</title>
        <authorList>
            <person name="Inwood S."/>
            <person name="Skelly J."/>
            <person name="Guhlin J."/>
            <person name="Harrop T."/>
            <person name="Goldson S."/>
            <person name="Dearden P."/>
        </authorList>
    </citation>
    <scope>NUCLEOTIDE SEQUENCE</scope>
    <source>
        <strain evidence="7">Lincoln</strain>
        <tissue evidence="7">Whole body</tissue>
    </source>
</reference>
<dbReference type="GO" id="GO:0006167">
    <property type="term" value="P:AMP biosynthetic process"/>
    <property type="evidence" value="ECO:0007669"/>
    <property type="project" value="TreeGrafter"/>
</dbReference>
<evidence type="ECO:0000256" key="2">
    <source>
        <dbReference type="ARBA" id="ARBA00018911"/>
    </source>
</evidence>
<evidence type="ECO:0000256" key="1">
    <source>
        <dbReference type="ARBA" id="ARBA00005582"/>
    </source>
</evidence>
<keyword evidence="3" id="KW-0547">Nucleotide-binding</keyword>
<evidence type="ECO:0000256" key="5">
    <source>
        <dbReference type="ARBA" id="ARBA00032644"/>
    </source>
</evidence>
<dbReference type="GO" id="GO:0004081">
    <property type="term" value="F:bis(5'-nucleosyl)-tetraphosphatase (asymmetrical) activity"/>
    <property type="evidence" value="ECO:0007669"/>
    <property type="project" value="TreeGrafter"/>
</dbReference>
<evidence type="ECO:0000256" key="3">
    <source>
        <dbReference type="ARBA" id="ARBA00022741"/>
    </source>
</evidence>
<protein>
    <recommendedName>
        <fullName evidence="2">Bis(5'-nucleosyl)-tetraphosphatase [asymmetrical]</fullName>
    </recommendedName>
    <alternativeName>
        <fullName evidence="5">Diadenosine 5',5'''-P1,P4-tetraphosphate asymmetrical hydrolase</fullName>
    </alternativeName>
</protein>
<dbReference type="PANTHER" id="PTHR21340:SF0">
    <property type="entry name" value="BIS(5'-NUCLEOSYL)-TETRAPHOSPHATASE [ASYMMETRICAL]"/>
    <property type="match status" value="1"/>
</dbReference>
<dbReference type="AlphaFoldDB" id="A0AA39FFR2"/>
<dbReference type="EMBL" id="JAQQBR010001831">
    <property type="protein sequence ID" value="KAK0168529.1"/>
    <property type="molecule type" value="Genomic_DNA"/>
</dbReference>
<evidence type="ECO:0000256" key="4">
    <source>
        <dbReference type="ARBA" id="ARBA00022801"/>
    </source>
</evidence>
<dbReference type="Pfam" id="PF00293">
    <property type="entry name" value="NUDIX"/>
    <property type="match status" value="1"/>
</dbReference>
<dbReference type="InterPro" id="IPR015797">
    <property type="entry name" value="NUDIX_hydrolase-like_dom_sf"/>
</dbReference>
<organism evidence="7 8">
    <name type="scientific">Microctonus hyperodae</name>
    <name type="common">Parasitoid wasp</name>
    <dbReference type="NCBI Taxonomy" id="165561"/>
    <lineage>
        <taxon>Eukaryota</taxon>
        <taxon>Metazoa</taxon>
        <taxon>Ecdysozoa</taxon>
        <taxon>Arthropoda</taxon>
        <taxon>Hexapoda</taxon>
        <taxon>Insecta</taxon>
        <taxon>Pterygota</taxon>
        <taxon>Neoptera</taxon>
        <taxon>Endopterygota</taxon>
        <taxon>Hymenoptera</taxon>
        <taxon>Apocrita</taxon>
        <taxon>Ichneumonoidea</taxon>
        <taxon>Braconidae</taxon>
        <taxon>Euphorinae</taxon>
        <taxon>Microctonus</taxon>
    </lineage>
</organism>
<dbReference type="InterPro" id="IPR003565">
    <property type="entry name" value="Tetra_PHTase"/>
</dbReference>
<dbReference type="SUPFAM" id="SSF55811">
    <property type="entry name" value="Nudix"/>
    <property type="match status" value="1"/>
</dbReference>
<gene>
    <name evidence="7" type="ORF">PV327_002316</name>
</gene>
<keyword evidence="8" id="KW-1185">Reference proteome</keyword>
<dbReference type="InterPro" id="IPR020084">
    <property type="entry name" value="NUDIX_hydrolase_CS"/>
</dbReference>
<dbReference type="GO" id="GO:0000166">
    <property type="term" value="F:nucleotide binding"/>
    <property type="evidence" value="ECO:0007669"/>
    <property type="project" value="UniProtKB-KW"/>
</dbReference>